<dbReference type="Proteomes" id="UP000179807">
    <property type="component" value="Unassembled WGS sequence"/>
</dbReference>
<keyword evidence="1" id="KW-0472">Membrane</keyword>
<accession>A0A1J4JFJ7</accession>
<evidence type="ECO:0000313" key="2">
    <source>
        <dbReference type="EMBL" id="OHS97990.1"/>
    </source>
</evidence>
<organism evidence="2 3">
    <name type="scientific">Tritrichomonas foetus</name>
    <dbReference type="NCBI Taxonomy" id="1144522"/>
    <lineage>
        <taxon>Eukaryota</taxon>
        <taxon>Metamonada</taxon>
        <taxon>Parabasalia</taxon>
        <taxon>Tritrichomonadida</taxon>
        <taxon>Tritrichomonadidae</taxon>
        <taxon>Tritrichomonas</taxon>
    </lineage>
</organism>
<evidence type="ECO:0000313" key="3">
    <source>
        <dbReference type="Proteomes" id="UP000179807"/>
    </source>
</evidence>
<dbReference type="GeneID" id="94829410"/>
<dbReference type="AlphaFoldDB" id="A0A1J4JFJ7"/>
<sequence>MVPSILLFFAGIIFGIFCIFLLLAICVLLGVEPERNSNQKSRLSNPPSFTMGEISKVKVINSIFKGIFPIIQKKINTINKIENTHEGKRNTLHFPGKKSNTINSIHEKRNALTLDLDHVFENKIAKKSTTIKSSRIKKLPLPQFIHTFLSHNEINVCHESNHLPQYWDEDEYENNCLDVSDSKENFDNFSLHQMEKNWNSNFGLKNFDFKNSLININGKEPVIDQVKLLSSVTGDYVEIKFHFSSTMEILNVVVHDIIIKSGCIHDVKLNFFIKSIEGALRIKIPEKKGPISLELSENTNIDFDIDLNFPNNLFFGIQTKTLGPIRKYLIRIMNGYIQGRQFNIGIDHIFNKGSFINYREILKHFLQTFNSSEPINLSFHWGFDRSLYPYEL</sequence>
<reference evidence="2" key="1">
    <citation type="submission" date="2016-10" db="EMBL/GenBank/DDBJ databases">
        <authorList>
            <person name="Benchimol M."/>
            <person name="Almeida L.G."/>
            <person name="Vasconcelos A.T."/>
            <person name="Perreira-Neves A."/>
            <person name="Rosa I.A."/>
            <person name="Tasca T."/>
            <person name="Bogo M.R."/>
            <person name="de Souza W."/>
        </authorList>
    </citation>
    <scope>NUCLEOTIDE SEQUENCE [LARGE SCALE GENOMIC DNA]</scope>
    <source>
        <strain evidence="2">K</strain>
    </source>
</reference>
<dbReference type="VEuPathDB" id="TrichDB:TRFO_09154"/>
<keyword evidence="3" id="KW-1185">Reference proteome</keyword>
<evidence type="ECO:0008006" key="4">
    <source>
        <dbReference type="Google" id="ProtNLM"/>
    </source>
</evidence>
<dbReference type="EMBL" id="MLAK01001082">
    <property type="protein sequence ID" value="OHS97990.1"/>
    <property type="molecule type" value="Genomic_DNA"/>
</dbReference>
<protein>
    <recommendedName>
        <fullName evidence="4">SMP-LTD domain-containing protein</fullName>
    </recommendedName>
</protein>
<keyword evidence="1" id="KW-0812">Transmembrane</keyword>
<proteinExistence type="predicted"/>
<name>A0A1J4JFJ7_9EUKA</name>
<keyword evidence="1" id="KW-1133">Transmembrane helix</keyword>
<evidence type="ECO:0000256" key="1">
    <source>
        <dbReference type="SAM" id="Phobius"/>
    </source>
</evidence>
<gene>
    <name evidence="2" type="ORF">TRFO_09154</name>
</gene>
<comment type="caution">
    <text evidence="2">The sequence shown here is derived from an EMBL/GenBank/DDBJ whole genome shotgun (WGS) entry which is preliminary data.</text>
</comment>
<feature type="transmembrane region" description="Helical" evidence="1">
    <location>
        <begin position="6"/>
        <end position="31"/>
    </location>
</feature>
<dbReference type="RefSeq" id="XP_068351127.1">
    <property type="nucleotide sequence ID" value="XM_068494706.1"/>
</dbReference>